<dbReference type="PANTHER" id="PTHR22617">
    <property type="entry name" value="CHEMOTAXIS SENSOR HISTIDINE KINASE-RELATED"/>
    <property type="match status" value="1"/>
</dbReference>
<dbReference type="Proteomes" id="UP000001582">
    <property type="component" value="Chromosome"/>
</dbReference>
<name>A6V179_PSEP7</name>
<dbReference type="Pfam" id="PF01584">
    <property type="entry name" value="CheW"/>
    <property type="match status" value="1"/>
</dbReference>
<protein>
    <recommendedName>
        <fullName evidence="1">CheW-like domain-containing protein</fullName>
    </recommendedName>
</protein>
<gene>
    <name evidence="2" type="ordered locus">PSPA7_1430</name>
</gene>
<dbReference type="InterPro" id="IPR036061">
    <property type="entry name" value="CheW-like_dom_sf"/>
</dbReference>
<dbReference type="Gene3D" id="2.30.30.40">
    <property type="entry name" value="SH3 Domains"/>
    <property type="match status" value="1"/>
</dbReference>
<reference evidence="2 3" key="1">
    <citation type="submission" date="2007-06" db="EMBL/GenBank/DDBJ databases">
        <authorList>
            <person name="Dodson R.J."/>
            <person name="Harkins D."/>
            <person name="Paulsen I.T."/>
        </authorList>
    </citation>
    <scope>NUCLEOTIDE SEQUENCE [LARGE SCALE GENOMIC DNA]</scope>
    <source>
        <strain evidence="2 3">PA7</strain>
    </source>
</reference>
<dbReference type="InterPro" id="IPR039315">
    <property type="entry name" value="CheW"/>
</dbReference>
<dbReference type="EMBL" id="CP000744">
    <property type="protein sequence ID" value="ABR86339.1"/>
    <property type="molecule type" value="Genomic_DNA"/>
</dbReference>
<accession>A6V179</accession>
<dbReference type="SUPFAM" id="SSF50341">
    <property type="entry name" value="CheW-like"/>
    <property type="match status" value="1"/>
</dbReference>
<dbReference type="KEGG" id="pap:PSPA7_1430"/>
<sequence>MTVSHSTGDPRRTSKLFLLFRMEGDRYALDAREVVEVLPLLRLKRIPEAPEWVAGVFSHRGALVPVLDLCAMAFGRPALARTSTRIVLVEYRARAEAEAVWLGLILEQATDTLRCEPSAFREYGLDNGAARYLGPVYEGPQGLVQWVRVEALLPEAVRSLLFPPAAGEGVA</sequence>
<evidence type="ECO:0000259" key="1">
    <source>
        <dbReference type="PROSITE" id="PS50851"/>
    </source>
</evidence>
<evidence type="ECO:0000313" key="3">
    <source>
        <dbReference type="Proteomes" id="UP000001582"/>
    </source>
</evidence>
<dbReference type="HOGENOM" id="CLU_048995_7_0_6"/>
<dbReference type="GO" id="GO:0005829">
    <property type="term" value="C:cytosol"/>
    <property type="evidence" value="ECO:0007669"/>
    <property type="project" value="TreeGrafter"/>
</dbReference>
<dbReference type="InterPro" id="IPR002545">
    <property type="entry name" value="CheW-lke_dom"/>
</dbReference>
<reference evidence="2 3" key="2">
    <citation type="journal article" date="2010" name="PLoS ONE">
        <title>Complete genome sequence of the multiresistant taxonomic outlier Pseudomonas aeruginosa PA7.</title>
        <authorList>
            <person name="Roy P.H."/>
            <person name="Tetu S.G."/>
            <person name="Larouche A."/>
            <person name="Elbourne L."/>
            <person name="Tremblay S."/>
            <person name="Ren Q."/>
            <person name="Dodson R."/>
            <person name="Harkins D."/>
            <person name="Shay R."/>
            <person name="Watkins K."/>
            <person name="Mahamoud Y."/>
            <person name="Paulsen I.T."/>
        </authorList>
    </citation>
    <scope>NUCLEOTIDE SEQUENCE [LARGE SCALE GENOMIC DNA]</scope>
    <source>
        <strain evidence="2 3">PA7</strain>
    </source>
</reference>
<proteinExistence type="predicted"/>
<dbReference type="RefSeq" id="WP_012074656.1">
    <property type="nucleotide sequence ID" value="NC_009656.1"/>
</dbReference>
<feature type="domain" description="CheW-like" evidence="1">
    <location>
        <begin position="14"/>
        <end position="158"/>
    </location>
</feature>
<dbReference type="PROSITE" id="PS50851">
    <property type="entry name" value="CHEW"/>
    <property type="match status" value="1"/>
</dbReference>
<dbReference type="AlphaFoldDB" id="A6V179"/>
<dbReference type="GO" id="GO:0007165">
    <property type="term" value="P:signal transduction"/>
    <property type="evidence" value="ECO:0007669"/>
    <property type="project" value="InterPro"/>
</dbReference>
<organism evidence="2 3">
    <name type="scientific">Pseudomonas paraeruginosa (strain DSM 24068 / PA7)</name>
    <name type="common">Pseudomonas aeruginosa (strain PA7)</name>
    <dbReference type="NCBI Taxonomy" id="381754"/>
    <lineage>
        <taxon>Bacteria</taxon>
        <taxon>Pseudomonadati</taxon>
        <taxon>Pseudomonadota</taxon>
        <taxon>Gammaproteobacteria</taxon>
        <taxon>Pseudomonadales</taxon>
        <taxon>Pseudomonadaceae</taxon>
        <taxon>Pseudomonas</taxon>
        <taxon>Pseudomonas paraeruginosa</taxon>
    </lineage>
</organism>
<evidence type="ECO:0000313" key="2">
    <source>
        <dbReference type="EMBL" id="ABR86339.1"/>
    </source>
</evidence>
<dbReference type="GO" id="GO:0006935">
    <property type="term" value="P:chemotaxis"/>
    <property type="evidence" value="ECO:0007669"/>
    <property type="project" value="InterPro"/>
</dbReference>
<dbReference type="SMART" id="SM00260">
    <property type="entry name" value="CheW"/>
    <property type="match status" value="1"/>
</dbReference>
<dbReference type="PANTHER" id="PTHR22617:SF43">
    <property type="entry name" value="PROTEIN PILI"/>
    <property type="match status" value="1"/>
</dbReference>
<dbReference type="Gene3D" id="2.40.50.180">
    <property type="entry name" value="CheA-289, Domain 4"/>
    <property type="match status" value="1"/>
</dbReference>